<gene>
    <name evidence="3" type="ORF">FRX48_04364</name>
</gene>
<evidence type="ECO:0000313" key="4">
    <source>
        <dbReference type="Proteomes" id="UP000324767"/>
    </source>
</evidence>
<evidence type="ECO:0000313" key="3">
    <source>
        <dbReference type="EMBL" id="KAA6412212.1"/>
    </source>
</evidence>
<dbReference type="AlphaFoldDB" id="A0A5M8PT87"/>
<keyword evidence="2" id="KW-1133">Transmembrane helix</keyword>
<evidence type="ECO:0000256" key="2">
    <source>
        <dbReference type="SAM" id="Phobius"/>
    </source>
</evidence>
<dbReference type="OrthoDB" id="3254104at2759"/>
<comment type="caution">
    <text evidence="3">The sequence shown here is derived from an EMBL/GenBank/DDBJ whole genome shotgun (WGS) entry which is preliminary data.</text>
</comment>
<name>A0A5M8PT87_9LECA</name>
<protein>
    <submittedName>
        <fullName evidence="3">Uncharacterized protein</fullName>
    </submittedName>
</protein>
<feature type="transmembrane region" description="Helical" evidence="2">
    <location>
        <begin position="91"/>
        <end position="113"/>
    </location>
</feature>
<evidence type="ECO:0000256" key="1">
    <source>
        <dbReference type="SAM" id="MobiDB-lite"/>
    </source>
</evidence>
<reference evidence="3 4" key="1">
    <citation type="submission" date="2019-09" db="EMBL/GenBank/DDBJ databases">
        <title>The hologenome of the rock-dwelling lichen Lasallia pustulata.</title>
        <authorList>
            <person name="Greshake Tzovaras B."/>
            <person name="Segers F."/>
            <person name="Bicker A."/>
            <person name="Dal Grande F."/>
            <person name="Otte J."/>
            <person name="Hankeln T."/>
            <person name="Schmitt I."/>
            <person name="Ebersberger I."/>
        </authorList>
    </citation>
    <scope>NUCLEOTIDE SEQUENCE [LARGE SCALE GENOMIC DNA]</scope>
    <source>
        <strain evidence="3">A1-1</strain>
    </source>
</reference>
<accession>A0A5M8PT87</accession>
<feature type="transmembrane region" description="Helical" evidence="2">
    <location>
        <begin position="30"/>
        <end position="50"/>
    </location>
</feature>
<feature type="region of interest" description="Disordered" evidence="1">
    <location>
        <begin position="305"/>
        <end position="335"/>
    </location>
</feature>
<dbReference type="EMBL" id="VXIT01000006">
    <property type="protein sequence ID" value="KAA6412212.1"/>
    <property type="molecule type" value="Genomic_DNA"/>
</dbReference>
<proteinExistence type="predicted"/>
<sequence>MASLPKWRPRTTMIDLYVERERTKWYWRPLATVSAFLIFTGFIVFSGAFGSKTDLRTSQGSLSAIAVVFLALGYSLSIFVCFLCTSLLFQLDVLFIPCISSCLLGLVNTIYTISVRRTDPRWSTSLIACLTLSIVSLKIYTILALLTFRRIRRIRERDITYPRRDSDSSNLLGEEERQKTQWMRLLSQKGADRAGPSQSTFHIDLPEHIKNETDRHETMYLPVPQNTYEGRSWGSRPTSPAERPMEAIQVSTEAMFPAPDTRNRVRAAARPPVIVTTRPPTEVQVDSEFRLSEVHPLERDAYLRSLSVSPSPPRDLPSDTTRADERSGSRESRRRQIELTDRRMSGEAELDGVQIVQRIQRVQTDGWPQGNVLEMRP</sequence>
<feature type="compositionally biased region" description="Basic and acidic residues" evidence="1">
    <location>
        <begin position="321"/>
        <end position="335"/>
    </location>
</feature>
<dbReference type="Proteomes" id="UP000324767">
    <property type="component" value="Unassembled WGS sequence"/>
</dbReference>
<organism evidence="3 4">
    <name type="scientific">Lasallia pustulata</name>
    <dbReference type="NCBI Taxonomy" id="136370"/>
    <lineage>
        <taxon>Eukaryota</taxon>
        <taxon>Fungi</taxon>
        <taxon>Dikarya</taxon>
        <taxon>Ascomycota</taxon>
        <taxon>Pezizomycotina</taxon>
        <taxon>Lecanoromycetes</taxon>
        <taxon>OSLEUM clade</taxon>
        <taxon>Umbilicariomycetidae</taxon>
        <taxon>Umbilicariales</taxon>
        <taxon>Umbilicariaceae</taxon>
        <taxon>Lasallia</taxon>
    </lineage>
</organism>
<keyword evidence="2" id="KW-0472">Membrane</keyword>
<keyword evidence="2" id="KW-0812">Transmembrane</keyword>
<feature type="transmembrane region" description="Helical" evidence="2">
    <location>
        <begin position="125"/>
        <end position="148"/>
    </location>
</feature>
<feature type="transmembrane region" description="Helical" evidence="2">
    <location>
        <begin position="62"/>
        <end position="84"/>
    </location>
</feature>